<protein>
    <submittedName>
        <fullName evidence="1">Uncharacterized protein</fullName>
    </submittedName>
</protein>
<keyword evidence="2" id="KW-1185">Reference proteome</keyword>
<dbReference type="Proteomes" id="UP000701702">
    <property type="component" value="Unassembled WGS sequence"/>
</dbReference>
<proteinExistence type="predicted"/>
<sequence>MVVASPMPSMPSLQRSRTITSVCCCMVAMAS</sequence>
<organism evidence="1 2">
    <name type="scientific">Cupriavidus pinatubonensis</name>
    <dbReference type="NCBI Taxonomy" id="248026"/>
    <lineage>
        <taxon>Bacteria</taxon>
        <taxon>Pseudomonadati</taxon>
        <taxon>Pseudomonadota</taxon>
        <taxon>Betaproteobacteria</taxon>
        <taxon>Burkholderiales</taxon>
        <taxon>Burkholderiaceae</taxon>
        <taxon>Cupriavidus</taxon>
    </lineage>
</organism>
<comment type="caution">
    <text evidence="1">The sequence shown here is derived from an EMBL/GenBank/DDBJ whole genome shotgun (WGS) entry which is preliminary data.</text>
</comment>
<name>A0ABN7ZP80_9BURK</name>
<evidence type="ECO:0000313" key="2">
    <source>
        <dbReference type="Proteomes" id="UP000701702"/>
    </source>
</evidence>
<gene>
    <name evidence="1" type="ORF">LMG23994_07211</name>
</gene>
<evidence type="ECO:0000313" key="1">
    <source>
        <dbReference type="EMBL" id="CAG9187764.1"/>
    </source>
</evidence>
<accession>A0ABN7ZP80</accession>
<dbReference type="EMBL" id="CAJZAF010000138">
    <property type="protein sequence ID" value="CAG9187764.1"/>
    <property type="molecule type" value="Genomic_DNA"/>
</dbReference>
<reference evidence="1 2" key="1">
    <citation type="submission" date="2021-08" db="EMBL/GenBank/DDBJ databases">
        <authorList>
            <person name="Peeters C."/>
        </authorList>
    </citation>
    <scope>NUCLEOTIDE SEQUENCE [LARGE SCALE GENOMIC DNA]</scope>
    <source>
        <strain evidence="1 2">LMG 23994</strain>
    </source>
</reference>